<feature type="transmembrane region" description="Helical" evidence="9">
    <location>
        <begin position="201"/>
        <end position="224"/>
    </location>
</feature>
<evidence type="ECO:0000259" key="10">
    <source>
        <dbReference type="PROSITE" id="PS50928"/>
    </source>
</evidence>
<evidence type="ECO:0000256" key="9">
    <source>
        <dbReference type="RuleBase" id="RU363032"/>
    </source>
</evidence>
<dbReference type="Gene3D" id="1.10.3720.10">
    <property type="entry name" value="MetI-like"/>
    <property type="match status" value="1"/>
</dbReference>
<keyword evidence="6 9" id="KW-0812">Transmembrane</keyword>
<dbReference type="KEGG" id="bacg:D2962_05190"/>
<dbReference type="RefSeq" id="WP_122014355.1">
    <property type="nucleotide sequence ID" value="NZ_CP033169.1"/>
</dbReference>
<evidence type="ECO:0000256" key="4">
    <source>
        <dbReference type="ARBA" id="ARBA00022475"/>
    </source>
</evidence>
<dbReference type="PANTHER" id="PTHR32243:SF50">
    <property type="entry name" value="MALTOSE_MALTODEXTRIN TRANSPORT SYSTEM PERMEASE PROTEIN MALG"/>
    <property type="match status" value="1"/>
</dbReference>
<comment type="similarity">
    <text evidence="2">Belongs to the binding-protein-dependent transport system permease family. MalFG subfamily.</text>
</comment>
<reference evidence="11 12" key="1">
    <citation type="submission" date="2018-10" db="EMBL/GenBank/DDBJ databases">
        <authorList>
            <person name="Zhang X."/>
        </authorList>
    </citation>
    <scope>NUCLEOTIDE SEQUENCE [LARGE SCALE GENOMIC DNA]</scope>
    <source>
        <strain evidence="11 12">SK-G1</strain>
    </source>
</reference>
<keyword evidence="5" id="KW-0762">Sugar transport</keyword>
<evidence type="ECO:0000256" key="3">
    <source>
        <dbReference type="ARBA" id="ARBA00022448"/>
    </source>
</evidence>
<keyword evidence="8 9" id="KW-0472">Membrane</keyword>
<feature type="transmembrane region" description="Helical" evidence="9">
    <location>
        <begin position="80"/>
        <end position="104"/>
    </location>
</feature>
<name>A0A3G2R3S0_9FIRM</name>
<dbReference type="CDD" id="cd06261">
    <property type="entry name" value="TM_PBP2"/>
    <property type="match status" value="1"/>
</dbReference>
<evidence type="ECO:0000256" key="7">
    <source>
        <dbReference type="ARBA" id="ARBA00022989"/>
    </source>
</evidence>
<sequence>MRQQIKVFLPRIFIYLLLIFVSLPIVIAYLWLFSSSISRELTFGVLPRSFTLDNWRFLWSEIKIGTKVFENIWPVTFNSILLAGSITVAEVIISLLAGFALSRMNFFGKDYIMKTAIILHAFPGVALLIALFYVLNFIGLLDKIIGVVMVKVALELPMATWMIKGFFDEFPWDIEWAAYIDGCTRFQAWYRIILPQIKPGIAAVAIFAFLAGWSEFIYSYTFLFSSENYTLAVFLKNLIGDFRFLDYGLLAATGLFYLIPVIVFFLISQKSLMKMTFGGMKG</sequence>
<evidence type="ECO:0000313" key="12">
    <source>
        <dbReference type="Proteomes" id="UP000280960"/>
    </source>
</evidence>
<dbReference type="GO" id="GO:0042956">
    <property type="term" value="P:maltodextrin transmembrane transport"/>
    <property type="evidence" value="ECO:0007669"/>
    <property type="project" value="TreeGrafter"/>
</dbReference>
<evidence type="ECO:0000256" key="6">
    <source>
        <dbReference type="ARBA" id="ARBA00022692"/>
    </source>
</evidence>
<feature type="transmembrane region" description="Helical" evidence="9">
    <location>
        <begin position="12"/>
        <end position="32"/>
    </location>
</feature>
<accession>A0A3G2R3S0</accession>
<dbReference type="Pfam" id="PF00528">
    <property type="entry name" value="BPD_transp_1"/>
    <property type="match status" value="1"/>
</dbReference>
<proteinExistence type="inferred from homology"/>
<keyword evidence="7 9" id="KW-1133">Transmembrane helix</keyword>
<dbReference type="GO" id="GO:0015423">
    <property type="term" value="F:ABC-type maltose transporter activity"/>
    <property type="evidence" value="ECO:0007669"/>
    <property type="project" value="TreeGrafter"/>
</dbReference>
<dbReference type="Proteomes" id="UP000280960">
    <property type="component" value="Chromosome"/>
</dbReference>
<feature type="transmembrane region" description="Helical" evidence="9">
    <location>
        <begin position="116"/>
        <end position="138"/>
    </location>
</feature>
<feature type="transmembrane region" description="Helical" evidence="9">
    <location>
        <begin position="244"/>
        <end position="267"/>
    </location>
</feature>
<dbReference type="PROSITE" id="PS50928">
    <property type="entry name" value="ABC_TM1"/>
    <property type="match status" value="1"/>
</dbReference>
<dbReference type="InterPro" id="IPR000515">
    <property type="entry name" value="MetI-like"/>
</dbReference>
<feature type="transmembrane region" description="Helical" evidence="9">
    <location>
        <begin position="144"/>
        <end position="163"/>
    </location>
</feature>
<dbReference type="PANTHER" id="PTHR32243">
    <property type="entry name" value="MALTOSE TRANSPORT SYSTEM PERMEASE-RELATED"/>
    <property type="match status" value="1"/>
</dbReference>
<feature type="domain" description="ABC transmembrane type-1" evidence="10">
    <location>
        <begin position="76"/>
        <end position="268"/>
    </location>
</feature>
<evidence type="ECO:0000256" key="5">
    <source>
        <dbReference type="ARBA" id="ARBA00022597"/>
    </source>
</evidence>
<evidence type="ECO:0000256" key="8">
    <source>
        <dbReference type="ARBA" id="ARBA00023136"/>
    </source>
</evidence>
<protein>
    <submittedName>
        <fullName evidence="11">Carbohydrate ABC transporter permease</fullName>
    </submittedName>
</protein>
<dbReference type="SUPFAM" id="SSF161098">
    <property type="entry name" value="MetI-like"/>
    <property type="match status" value="1"/>
</dbReference>
<dbReference type="InterPro" id="IPR035906">
    <property type="entry name" value="MetI-like_sf"/>
</dbReference>
<evidence type="ECO:0000256" key="2">
    <source>
        <dbReference type="ARBA" id="ARBA00009047"/>
    </source>
</evidence>
<dbReference type="AlphaFoldDB" id="A0A3G2R3S0"/>
<organism evidence="11 12">
    <name type="scientific">Biomaibacter acetigenes</name>
    <dbReference type="NCBI Taxonomy" id="2316383"/>
    <lineage>
        <taxon>Bacteria</taxon>
        <taxon>Bacillati</taxon>
        <taxon>Bacillota</taxon>
        <taxon>Clostridia</taxon>
        <taxon>Thermosediminibacterales</taxon>
        <taxon>Tepidanaerobacteraceae</taxon>
        <taxon>Biomaibacter</taxon>
    </lineage>
</organism>
<evidence type="ECO:0000313" key="11">
    <source>
        <dbReference type="EMBL" id="AYO30086.1"/>
    </source>
</evidence>
<comment type="subcellular location">
    <subcellularLocation>
        <location evidence="1 9">Cell membrane</location>
        <topology evidence="1 9">Multi-pass membrane protein</topology>
    </subcellularLocation>
</comment>
<dbReference type="EMBL" id="CP033169">
    <property type="protein sequence ID" value="AYO30086.1"/>
    <property type="molecule type" value="Genomic_DNA"/>
</dbReference>
<evidence type="ECO:0000256" key="1">
    <source>
        <dbReference type="ARBA" id="ARBA00004651"/>
    </source>
</evidence>
<gene>
    <name evidence="11" type="ORF">D2962_05190</name>
</gene>
<dbReference type="GO" id="GO:0005886">
    <property type="term" value="C:plasma membrane"/>
    <property type="evidence" value="ECO:0007669"/>
    <property type="project" value="UniProtKB-SubCell"/>
</dbReference>
<keyword evidence="12" id="KW-1185">Reference proteome</keyword>
<keyword evidence="4" id="KW-1003">Cell membrane</keyword>
<dbReference type="InterPro" id="IPR050901">
    <property type="entry name" value="BP-dep_ABC_trans_perm"/>
</dbReference>
<keyword evidence="3 9" id="KW-0813">Transport</keyword>